<proteinExistence type="inferred from homology"/>
<dbReference type="RefSeq" id="WP_012937485.1">
    <property type="nucleotide sequence ID" value="NZ_CAMEFB010000005.1"/>
</dbReference>
<comment type="caution">
    <text evidence="8">The sequence shown here is derived from an EMBL/GenBank/DDBJ whole genome shotgun (WGS) entry which is preliminary data.</text>
</comment>
<evidence type="ECO:0000256" key="7">
    <source>
        <dbReference type="SAM" id="Phobius"/>
    </source>
</evidence>
<dbReference type="Gene3D" id="1.10.3470.10">
    <property type="entry name" value="ABC transporter involved in vitamin B12 uptake, BtuC"/>
    <property type="match status" value="1"/>
</dbReference>
<dbReference type="PANTHER" id="PTHR30477:SF0">
    <property type="entry name" value="METAL TRANSPORT SYSTEM MEMBRANE PROTEIN TM_0125-RELATED"/>
    <property type="match status" value="1"/>
</dbReference>
<protein>
    <submittedName>
        <fullName evidence="8">Zinc transport system permease protein</fullName>
    </submittedName>
</protein>
<evidence type="ECO:0000256" key="4">
    <source>
        <dbReference type="ARBA" id="ARBA00022989"/>
    </source>
</evidence>
<dbReference type="GO" id="GO:0043190">
    <property type="term" value="C:ATP-binding cassette (ABC) transporter complex"/>
    <property type="evidence" value="ECO:0007669"/>
    <property type="project" value="InterPro"/>
</dbReference>
<comment type="subcellular location">
    <subcellularLocation>
        <location evidence="6">Cell membrane</location>
        <topology evidence="6">Multi-pass membrane protein</topology>
    </subcellularLocation>
    <subcellularLocation>
        <location evidence="1">Membrane</location>
        <topology evidence="1">Multi-pass membrane protein</topology>
    </subcellularLocation>
</comment>
<dbReference type="GeneID" id="78333836"/>
<evidence type="ECO:0000256" key="1">
    <source>
        <dbReference type="ARBA" id="ARBA00004141"/>
    </source>
</evidence>
<dbReference type="EMBL" id="FNOP01000005">
    <property type="protein sequence ID" value="SDW73511.1"/>
    <property type="molecule type" value="Genomic_DNA"/>
</dbReference>
<evidence type="ECO:0000313" key="8">
    <source>
        <dbReference type="EMBL" id="SDW73511.1"/>
    </source>
</evidence>
<sequence>MFEYAFMRNALAVSLLISLICPLIGTFLVLRRYSMIGDALSHASLAGVATGLLFHANPILSAFCLTSFFGLLIEVLREKFRRYAELTLVIVLSLSVGIAITIISSGLVHANVDSFLFGSILTVSQGEVTTVAILTVISLLAIFGLFPQLVLLSFDEDGARILGVKARAINYVFSILVAATISVSIRIVGILVISSLIALPVATALQLHQGFKKTMALAVLFSFLDVMAGLVVSYYLGAAPGGITAIVSVVLLLLVLLFQSRSQKRQVRHG</sequence>
<evidence type="ECO:0000256" key="3">
    <source>
        <dbReference type="ARBA" id="ARBA00022692"/>
    </source>
</evidence>
<dbReference type="PANTHER" id="PTHR30477">
    <property type="entry name" value="ABC-TRANSPORTER METAL-BINDING PROTEIN"/>
    <property type="match status" value="1"/>
</dbReference>
<dbReference type="SUPFAM" id="SSF81345">
    <property type="entry name" value="ABC transporter involved in vitamin B12 uptake, BtuC"/>
    <property type="match status" value="1"/>
</dbReference>
<gene>
    <name evidence="8" type="ORF">SAMN05216495_10541</name>
</gene>
<feature type="transmembrane region" description="Helical" evidence="7">
    <location>
        <begin position="128"/>
        <end position="152"/>
    </location>
</feature>
<dbReference type="AlphaFoldDB" id="A0A1H2VZ28"/>
<evidence type="ECO:0000256" key="2">
    <source>
        <dbReference type="ARBA" id="ARBA00008034"/>
    </source>
</evidence>
<comment type="similarity">
    <text evidence="2 6">Belongs to the ABC-3 integral membrane protein family.</text>
</comment>
<name>A0A1H2VZ28_ACIFE</name>
<evidence type="ECO:0000256" key="6">
    <source>
        <dbReference type="RuleBase" id="RU003943"/>
    </source>
</evidence>
<keyword evidence="3 6" id="KW-0812">Transmembrane</keyword>
<dbReference type="Pfam" id="PF00950">
    <property type="entry name" value="ABC-3"/>
    <property type="match status" value="1"/>
</dbReference>
<dbReference type="GO" id="GO:0055085">
    <property type="term" value="P:transmembrane transport"/>
    <property type="evidence" value="ECO:0007669"/>
    <property type="project" value="InterPro"/>
</dbReference>
<feature type="transmembrane region" description="Helical" evidence="7">
    <location>
        <begin position="88"/>
        <end position="108"/>
    </location>
</feature>
<reference evidence="8 9" key="1">
    <citation type="submission" date="2016-10" db="EMBL/GenBank/DDBJ databases">
        <authorList>
            <person name="Varghese N."/>
            <person name="Submissions S."/>
        </authorList>
    </citation>
    <scope>NUCLEOTIDE SEQUENCE [LARGE SCALE GENOMIC DNA]</scope>
    <source>
        <strain evidence="8 9">WCC6</strain>
    </source>
</reference>
<keyword evidence="5 7" id="KW-0472">Membrane</keyword>
<evidence type="ECO:0000313" key="9">
    <source>
        <dbReference type="Proteomes" id="UP000182379"/>
    </source>
</evidence>
<accession>A0A1H2VZ28</accession>
<feature type="transmembrane region" description="Helical" evidence="7">
    <location>
        <begin position="242"/>
        <end position="258"/>
    </location>
</feature>
<organism evidence="8 9">
    <name type="scientific">Acidaminococcus fermentans</name>
    <dbReference type="NCBI Taxonomy" id="905"/>
    <lineage>
        <taxon>Bacteria</taxon>
        <taxon>Bacillati</taxon>
        <taxon>Bacillota</taxon>
        <taxon>Negativicutes</taxon>
        <taxon>Acidaminococcales</taxon>
        <taxon>Acidaminococcaceae</taxon>
        <taxon>Acidaminococcus</taxon>
    </lineage>
</organism>
<dbReference type="InterPro" id="IPR001626">
    <property type="entry name" value="ABC_TroCD"/>
</dbReference>
<dbReference type="Proteomes" id="UP000182379">
    <property type="component" value="Unassembled WGS sequence"/>
</dbReference>
<feature type="transmembrane region" description="Helical" evidence="7">
    <location>
        <begin position="56"/>
        <end position="76"/>
    </location>
</feature>
<dbReference type="InterPro" id="IPR037294">
    <property type="entry name" value="ABC_BtuC-like"/>
</dbReference>
<keyword evidence="6" id="KW-0813">Transport</keyword>
<dbReference type="CDD" id="cd06550">
    <property type="entry name" value="TM_ABC_iron-siderophores_like"/>
    <property type="match status" value="1"/>
</dbReference>
<dbReference type="GO" id="GO:0010043">
    <property type="term" value="P:response to zinc ion"/>
    <property type="evidence" value="ECO:0007669"/>
    <property type="project" value="TreeGrafter"/>
</dbReference>
<evidence type="ECO:0000256" key="5">
    <source>
        <dbReference type="ARBA" id="ARBA00023136"/>
    </source>
</evidence>
<keyword evidence="4 7" id="KW-1133">Transmembrane helix</keyword>
<dbReference type="OMA" id="WLESNTQ"/>